<dbReference type="InterPro" id="IPR014776">
    <property type="entry name" value="4pyrrole_Mease_sub2"/>
</dbReference>
<keyword evidence="4 7" id="KW-0808">Transferase</keyword>
<dbReference type="EC" id="2.1.1.132" evidence="7"/>
<dbReference type="InterPro" id="IPR050714">
    <property type="entry name" value="Cobalamin_biosynth_MTase"/>
</dbReference>
<dbReference type="CDD" id="cd11644">
    <property type="entry name" value="Precorrin-6Y-MT"/>
    <property type="match status" value="1"/>
</dbReference>
<dbReference type="SUPFAM" id="SSF53335">
    <property type="entry name" value="S-adenosyl-L-methionine-dependent methyltransferases"/>
    <property type="match status" value="1"/>
</dbReference>
<dbReference type="InterPro" id="IPR035996">
    <property type="entry name" value="4pyrrol_Methylase_sf"/>
</dbReference>
<evidence type="ECO:0000256" key="3">
    <source>
        <dbReference type="ARBA" id="ARBA00022603"/>
    </source>
</evidence>
<protein>
    <submittedName>
        <fullName evidence="7">Precorrin-6Y C5,15-methyltransferase (Decarboxylating)</fullName>
        <ecNumber evidence="7">2.1.1.132</ecNumber>
    </submittedName>
</protein>
<dbReference type="Pfam" id="PF00590">
    <property type="entry name" value="TP_methylase"/>
    <property type="match status" value="1"/>
</dbReference>
<dbReference type="SUPFAM" id="SSF53790">
    <property type="entry name" value="Tetrapyrrole methylase"/>
    <property type="match status" value="1"/>
</dbReference>
<dbReference type="Proteomes" id="UP001139648">
    <property type="component" value="Unassembled WGS sequence"/>
</dbReference>
<dbReference type="GO" id="GO:0009236">
    <property type="term" value="P:cobalamin biosynthetic process"/>
    <property type="evidence" value="ECO:0007669"/>
    <property type="project" value="UniProtKB-KW"/>
</dbReference>
<evidence type="ECO:0000256" key="5">
    <source>
        <dbReference type="ARBA" id="ARBA00022691"/>
    </source>
</evidence>
<reference evidence="7" key="1">
    <citation type="submission" date="2022-06" db="EMBL/GenBank/DDBJ databases">
        <title>Sequencing the genomes of 1000 actinobacteria strains.</title>
        <authorList>
            <person name="Klenk H.-P."/>
        </authorList>
    </citation>
    <scope>NUCLEOTIDE SEQUENCE</scope>
    <source>
        <strain evidence="7">DSM 46694</strain>
    </source>
</reference>
<comment type="caution">
    <text evidence="7">The sequence shown here is derived from an EMBL/GenBank/DDBJ whole genome shotgun (WGS) entry which is preliminary data.</text>
</comment>
<evidence type="ECO:0000259" key="6">
    <source>
        <dbReference type="Pfam" id="PF00590"/>
    </source>
</evidence>
<dbReference type="GO" id="GO:0032259">
    <property type="term" value="P:methylation"/>
    <property type="evidence" value="ECO:0007669"/>
    <property type="project" value="UniProtKB-KW"/>
</dbReference>
<accession>A0A9X2KAH1</accession>
<comment type="pathway">
    <text evidence="1">Cofactor biosynthesis; adenosylcobalamin biosynthesis.</text>
</comment>
<dbReference type="InterPro" id="IPR012818">
    <property type="entry name" value="CbiE"/>
</dbReference>
<evidence type="ECO:0000313" key="7">
    <source>
        <dbReference type="EMBL" id="MCP2365619.1"/>
    </source>
</evidence>
<keyword evidence="2" id="KW-0169">Cobalamin biosynthesis</keyword>
<dbReference type="EMBL" id="JAMZEB010000002">
    <property type="protein sequence ID" value="MCP2365619.1"/>
    <property type="molecule type" value="Genomic_DNA"/>
</dbReference>
<dbReference type="InterPro" id="IPR029063">
    <property type="entry name" value="SAM-dependent_MTases_sf"/>
</dbReference>
<dbReference type="PANTHER" id="PTHR43182:SF1">
    <property type="entry name" value="COBALT-PRECORRIN-7 C(5)-METHYLTRANSFERASE"/>
    <property type="match status" value="1"/>
</dbReference>
<gene>
    <name evidence="7" type="ORF">HD597_012639</name>
</gene>
<evidence type="ECO:0000256" key="1">
    <source>
        <dbReference type="ARBA" id="ARBA00004953"/>
    </source>
</evidence>
<sequence length="391" mass="40765">MITVVGWDGSELSAKAVGRLREARLVVGPDAVLGQLQLTAATAADGALLEALDDHLEHGEGPAVVLADGDPGFFGAVRRLRAHGLKPEVLPATSLVTRAFACAGLNWEDALVVAPSGPRQLNRAVNACRAHPKVALLVAPGVGPGELARELAPTTPRALIVCEDLGGPDERVTHSRMGEATTRPWKDPDVVLVIDPLHQPKEPGWVAGAQPGPSEWALPFEGGMPPEARAYVLAKLGPRLGDLVWDVGAGTGQIAVECARLGAAVVAVERDEERCAKLRANVLEHGVKVALTRGQAPPALEPLPDPDAVFVGGGGLDVIVACAARGPRVLVCALRKVEQVAAVLGRLREQGYRGEGTQILVSKLVLDPDGTHSLAARDPVFVVHATPAHTG</sequence>
<dbReference type="GO" id="GO:0046025">
    <property type="term" value="F:precorrin-6Y C5,15-methyltransferase (decarboxylating) activity"/>
    <property type="evidence" value="ECO:0007669"/>
    <property type="project" value="UniProtKB-EC"/>
</dbReference>
<dbReference type="AlphaFoldDB" id="A0A9X2KAH1"/>
<dbReference type="RefSeq" id="WP_253759056.1">
    <property type="nucleotide sequence ID" value="NZ_BAABKA010000055.1"/>
</dbReference>
<evidence type="ECO:0000256" key="4">
    <source>
        <dbReference type="ARBA" id="ARBA00022679"/>
    </source>
</evidence>
<evidence type="ECO:0000256" key="2">
    <source>
        <dbReference type="ARBA" id="ARBA00022573"/>
    </source>
</evidence>
<keyword evidence="8" id="KW-1185">Reference proteome</keyword>
<dbReference type="GO" id="GO:0008276">
    <property type="term" value="F:protein methyltransferase activity"/>
    <property type="evidence" value="ECO:0007669"/>
    <property type="project" value="InterPro"/>
</dbReference>
<dbReference type="Gene3D" id="3.30.950.10">
    <property type="entry name" value="Methyltransferase, Cobalt-precorrin-4 Transmethylase, Domain 2"/>
    <property type="match status" value="1"/>
</dbReference>
<dbReference type="InterPro" id="IPR000878">
    <property type="entry name" value="4pyrrol_Mease"/>
</dbReference>
<dbReference type="PANTHER" id="PTHR43182">
    <property type="entry name" value="COBALT-PRECORRIN-6B C(15)-METHYLTRANSFERASE (DECARBOXYLATING)"/>
    <property type="match status" value="1"/>
</dbReference>
<evidence type="ECO:0000313" key="8">
    <source>
        <dbReference type="Proteomes" id="UP001139648"/>
    </source>
</evidence>
<proteinExistence type="predicted"/>
<feature type="domain" description="Tetrapyrrole methylase" evidence="6">
    <location>
        <begin position="10"/>
        <end position="180"/>
    </location>
</feature>
<organism evidence="7 8">
    <name type="scientific">Nonomuraea thailandensis</name>
    <dbReference type="NCBI Taxonomy" id="1188745"/>
    <lineage>
        <taxon>Bacteria</taxon>
        <taxon>Bacillati</taxon>
        <taxon>Actinomycetota</taxon>
        <taxon>Actinomycetes</taxon>
        <taxon>Streptosporangiales</taxon>
        <taxon>Streptosporangiaceae</taxon>
        <taxon>Nonomuraea</taxon>
    </lineage>
</organism>
<keyword evidence="3 7" id="KW-0489">Methyltransferase</keyword>
<name>A0A9X2KAH1_9ACTN</name>
<dbReference type="Gene3D" id="3.40.50.150">
    <property type="entry name" value="Vaccinia Virus protein VP39"/>
    <property type="match status" value="1"/>
</dbReference>
<keyword evidence="5" id="KW-0949">S-adenosyl-L-methionine</keyword>